<dbReference type="InterPro" id="IPR037069">
    <property type="entry name" value="AcylCoA_DH/ox_N_sf"/>
</dbReference>
<dbReference type="PANTHER" id="PTHR43884:SF20">
    <property type="entry name" value="ACYL-COA DEHYDROGENASE FADE28"/>
    <property type="match status" value="1"/>
</dbReference>
<dbReference type="InterPro" id="IPR046373">
    <property type="entry name" value="Acyl-CoA_Oxase/DH_mid-dom_sf"/>
</dbReference>
<dbReference type="Gene3D" id="1.20.140.10">
    <property type="entry name" value="Butyryl-CoA Dehydrogenase, subunit A, domain 3"/>
    <property type="match status" value="1"/>
</dbReference>
<protein>
    <submittedName>
        <fullName evidence="8">Acyl-CoA dehydrogenase</fullName>
    </submittedName>
</protein>
<name>A0A3S3EE45_9NOCA</name>
<accession>A0A3S3EE45</accession>
<feature type="domain" description="Acyl-CoA dehydrogenase/oxidase C-terminal" evidence="6">
    <location>
        <begin position="220"/>
        <end position="353"/>
    </location>
</feature>
<sequence length="361" mass="38558">MDFTLTEAQRELAGLARAVLTDWTAENAPDATGFDRKLWSDLARSGLLEAALPAAVGGGFGVLEQCSVLIEIGRTVAPAPYLTSVAVAAGTIAQFGDEEQRTRWAAPVAAGTTTFAVALSTEDDRFTAERTDAGWHVRGSHSAAPAGTFADAFLIEAVTADGPLLLMLDRATEGLCITPQHVVDGFDAALLELDTVVGKTAVLGAPGDGSVGWARRRATIAACAYQLGVVERGLELTGEYALTRRQFDKPIGEFQAVRQRLADAYLDVEAVRLSLWQAAWRESEGLPADAEIATAKFWADEAGHRVAHTMVHVHASIGIFSEYQVHRYFTAAKRTEFLFGAATEQLRTLADALTADAASRP</sequence>
<dbReference type="EMBL" id="RKLP01000001">
    <property type="protein sequence ID" value="RVW11336.1"/>
    <property type="molecule type" value="Genomic_DNA"/>
</dbReference>
<evidence type="ECO:0000256" key="2">
    <source>
        <dbReference type="ARBA" id="ARBA00009347"/>
    </source>
</evidence>
<keyword evidence="3" id="KW-0285">Flavoprotein</keyword>
<dbReference type="InterPro" id="IPR036250">
    <property type="entry name" value="AcylCo_DH-like_C"/>
</dbReference>
<dbReference type="InterPro" id="IPR009075">
    <property type="entry name" value="AcylCo_DH/oxidase_C"/>
</dbReference>
<dbReference type="Proteomes" id="UP000286208">
    <property type="component" value="Unassembled WGS sequence"/>
</dbReference>
<feature type="domain" description="Acyl-CoA dehydrogenase/oxidase N-terminal" evidence="7">
    <location>
        <begin position="6"/>
        <end position="111"/>
    </location>
</feature>
<keyword evidence="9" id="KW-1185">Reference proteome</keyword>
<evidence type="ECO:0000259" key="7">
    <source>
        <dbReference type="Pfam" id="PF02771"/>
    </source>
</evidence>
<proteinExistence type="inferred from homology"/>
<dbReference type="GO" id="GO:0050660">
    <property type="term" value="F:flavin adenine dinucleotide binding"/>
    <property type="evidence" value="ECO:0007669"/>
    <property type="project" value="InterPro"/>
</dbReference>
<dbReference type="InterPro" id="IPR013786">
    <property type="entry name" value="AcylCoA_DH/ox_N"/>
</dbReference>
<keyword evidence="4" id="KW-0274">FAD</keyword>
<reference evidence="8 9" key="1">
    <citation type="submission" date="2018-11" db="EMBL/GenBank/DDBJ databases">
        <title>Rhodococcus spongicola sp. nov. and Rhodococcus xishaensis sp. nov. from marine sponges.</title>
        <authorList>
            <person name="Li L."/>
            <person name="Lin H.W."/>
        </authorList>
    </citation>
    <scope>NUCLEOTIDE SEQUENCE [LARGE SCALE GENOMIC DNA]</scope>
    <source>
        <strain evidence="8 9">CCTCC AB2014297</strain>
    </source>
</reference>
<evidence type="ECO:0000256" key="4">
    <source>
        <dbReference type="ARBA" id="ARBA00022827"/>
    </source>
</evidence>
<comment type="cofactor">
    <cofactor evidence="1">
        <name>FAD</name>
        <dbReference type="ChEBI" id="CHEBI:57692"/>
    </cofactor>
</comment>
<evidence type="ECO:0000256" key="1">
    <source>
        <dbReference type="ARBA" id="ARBA00001974"/>
    </source>
</evidence>
<evidence type="ECO:0000256" key="3">
    <source>
        <dbReference type="ARBA" id="ARBA00022630"/>
    </source>
</evidence>
<gene>
    <name evidence="8" type="ORF">EGT67_02630</name>
</gene>
<evidence type="ECO:0000259" key="6">
    <source>
        <dbReference type="Pfam" id="PF00441"/>
    </source>
</evidence>
<dbReference type="GO" id="GO:0003995">
    <property type="term" value="F:acyl-CoA dehydrogenase activity"/>
    <property type="evidence" value="ECO:0007669"/>
    <property type="project" value="TreeGrafter"/>
</dbReference>
<evidence type="ECO:0000313" key="9">
    <source>
        <dbReference type="Proteomes" id="UP000286208"/>
    </source>
</evidence>
<dbReference type="Pfam" id="PF00441">
    <property type="entry name" value="Acyl-CoA_dh_1"/>
    <property type="match status" value="1"/>
</dbReference>
<organism evidence="8 9">
    <name type="scientific">Prescottella agglutinans</name>
    <dbReference type="NCBI Taxonomy" id="1644129"/>
    <lineage>
        <taxon>Bacteria</taxon>
        <taxon>Bacillati</taxon>
        <taxon>Actinomycetota</taxon>
        <taxon>Actinomycetes</taxon>
        <taxon>Mycobacteriales</taxon>
        <taxon>Nocardiaceae</taxon>
        <taxon>Prescottella</taxon>
    </lineage>
</organism>
<dbReference type="Gene3D" id="2.40.110.10">
    <property type="entry name" value="Butyryl-CoA Dehydrogenase, subunit A, domain 2"/>
    <property type="match status" value="1"/>
</dbReference>
<dbReference type="AlphaFoldDB" id="A0A3S3EE45"/>
<comment type="caution">
    <text evidence="8">The sequence shown here is derived from an EMBL/GenBank/DDBJ whole genome shotgun (WGS) entry which is preliminary data.</text>
</comment>
<dbReference type="CDD" id="cd00567">
    <property type="entry name" value="ACAD"/>
    <property type="match status" value="1"/>
</dbReference>
<evidence type="ECO:0000256" key="5">
    <source>
        <dbReference type="ARBA" id="ARBA00023002"/>
    </source>
</evidence>
<dbReference type="SUPFAM" id="SSF56645">
    <property type="entry name" value="Acyl-CoA dehydrogenase NM domain-like"/>
    <property type="match status" value="1"/>
</dbReference>
<dbReference type="SUPFAM" id="SSF47203">
    <property type="entry name" value="Acyl-CoA dehydrogenase C-terminal domain-like"/>
    <property type="match status" value="1"/>
</dbReference>
<keyword evidence="5" id="KW-0560">Oxidoreductase</keyword>
<dbReference type="InterPro" id="IPR009100">
    <property type="entry name" value="AcylCoA_DH/oxidase_NM_dom_sf"/>
</dbReference>
<dbReference type="PANTHER" id="PTHR43884">
    <property type="entry name" value="ACYL-COA DEHYDROGENASE"/>
    <property type="match status" value="1"/>
</dbReference>
<dbReference type="Gene3D" id="1.10.540.10">
    <property type="entry name" value="Acyl-CoA dehydrogenase/oxidase, N-terminal domain"/>
    <property type="match status" value="1"/>
</dbReference>
<evidence type="ECO:0000313" key="8">
    <source>
        <dbReference type="EMBL" id="RVW11336.1"/>
    </source>
</evidence>
<dbReference type="Pfam" id="PF02771">
    <property type="entry name" value="Acyl-CoA_dh_N"/>
    <property type="match status" value="1"/>
</dbReference>
<comment type="similarity">
    <text evidence="2">Belongs to the acyl-CoA dehydrogenase family.</text>
</comment>
<dbReference type="OrthoDB" id="4319499at2"/>
<dbReference type="RefSeq" id="WP_127914453.1">
    <property type="nucleotide sequence ID" value="NZ_RKLP01000001.1"/>
</dbReference>